<comment type="caution">
    <text evidence="1">The sequence shown here is derived from an EMBL/GenBank/DDBJ whole genome shotgun (WGS) entry which is preliminary data.</text>
</comment>
<keyword evidence="2" id="KW-1185">Reference proteome</keyword>
<evidence type="ECO:0000313" key="2">
    <source>
        <dbReference type="Proteomes" id="UP001186944"/>
    </source>
</evidence>
<sequence>MILLKSSTLFENLEIHVLPPYLEKICKRIPDLMAMLSVCTRTYREVLKEPSTSSHAADYGSAFCSNFWPDVYKCMRQSITANGCSNEALILAVLNKHAYMCKGKGLKRNIKNDFDRLDSQTLLRCKGYLDIKGCRDKLLFPPIKISWTSLSFEEDIEALQTHAVNPTLDCIAGNFIAAVKPTDHKPSCLDHKRALWMYFTLGLNQMGMFGVYSEPRNFPDAIRS</sequence>
<accession>A0AA88Y3P2</accession>
<name>A0AA88Y3P2_PINIB</name>
<gene>
    <name evidence="1" type="ORF">FSP39_005426</name>
</gene>
<organism evidence="1 2">
    <name type="scientific">Pinctada imbricata</name>
    <name type="common">Atlantic pearl-oyster</name>
    <name type="synonym">Pinctada martensii</name>
    <dbReference type="NCBI Taxonomy" id="66713"/>
    <lineage>
        <taxon>Eukaryota</taxon>
        <taxon>Metazoa</taxon>
        <taxon>Spiralia</taxon>
        <taxon>Lophotrochozoa</taxon>
        <taxon>Mollusca</taxon>
        <taxon>Bivalvia</taxon>
        <taxon>Autobranchia</taxon>
        <taxon>Pteriomorphia</taxon>
        <taxon>Pterioida</taxon>
        <taxon>Pterioidea</taxon>
        <taxon>Pteriidae</taxon>
        <taxon>Pinctada</taxon>
    </lineage>
</organism>
<proteinExistence type="predicted"/>
<dbReference type="Proteomes" id="UP001186944">
    <property type="component" value="Unassembled WGS sequence"/>
</dbReference>
<dbReference type="EMBL" id="VSWD01000007">
    <property type="protein sequence ID" value="KAK3096986.1"/>
    <property type="molecule type" value="Genomic_DNA"/>
</dbReference>
<evidence type="ECO:0000313" key="1">
    <source>
        <dbReference type="EMBL" id="KAK3096986.1"/>
    </source>
</evidence>
<dbReference type="AlphaFoldDB" id="A0AA88Y3P2"/>
<reference evidence="1" key="1">
    <citation type="submission" date="2019-08" db="EMBL/GenBank/DDBJ databases">
        <title>The improved chromosome-level genome for the pearl oyster Pinctada fucata martensii using PacBio sequencing and Hi-C.</title>
        <authorList>
            <person name="Zheng Z."/>
        </authorList>
    </citation>
    <scope>NUCLEOTIDE SEQUENCE</scope>
    <source>
        <strain evidence="1">ZZ-2019</strain>
        <tissue evidence="1">Adductor muscle</tissue>
    </source>
</reference>
<protein>
    <submittedName>
        <fullName evidence="1">Uncharacterized protein</fullName>
    </submittedName>
</protein>